<protein>
    <submittedName>
        <fullName evidence="2">Uncharacterized protein</fullName>
    </submittedName>
</protein>
<organism evidence="2 3">
    <name type="scientific">Bodo saltans</name>
    <name type="common">Flagellated protozoan</name>
    <dbReference type="NCBI Taxonomy" id="75058"/>
    <lineage>
        <taxon>Eukaryota</taxon>
        <taxon>Discoba</taxon>
        <taxon>Euglenozoa</taxon>
        <taxon>Kinetoplastea</taxon>
        <taxon>Metakinetoplastina</taxon>
        <taxon>Eubodonida</taxon>
        <taxon>Bodonidae</taxon>
        <taxon>Bodo</taxon>
    </lineage>
</organism>
<keyword evidence="3" id="KW-1185">Reference proteome</keyword>
<proteinExistence type="predicted"/>
<name>A0A0S4IV83_BODSA</name>
<evidence type="ECO:0000313" key="2">
    <source>
        <dbReference type="EMBL" id="CUG01138.1"/>
    </source>
</evidence>
<sequence>MYTADVLRHCVQPMVQYVGMALDILELQRHFLPFLDVGPLRRAAVAHFEGAARADGAPLFVFRNPFCDPLAATGVADGAPLFVFRNPFCDPLAATGVVLLSSDATTFSRRIMPTIHASWEPLEIVGRRLGFAANQVPRDALAKYFYSCAPVITGEASRKVIELGILERSALHNKPLIAAPLDMSALRRDEIIVVRRAPAAASSTLSIVEDVRLFGMATCSPPSIKRSPTLHRGPQTSAPLAGESELTSLAMQFVAALDHASTSDNPLASVEAVRRISPLRQAHVVRVNDFSIPTRFLEGAIMNATLRHPSASPQQPQHGTSPQQRTHQEPTSSIPGAQTPSPAATASAAQSSQTASRQNAKAIHNTKVLIVTLKQRARLATGAERVRLLQQLTNARNDLLALNGTQAATAVDAAVTAANTGNRPTMAASPPNTHDVATTTTTATTAATTTTDATPTTAATTTT</sequence>
<dbReference type="VEuPathDB" id="TriTrypDB:BSAL_69465"/>
<accession>A0A0S4IV83</accession>
<feature type="region of interest" description="Disordered" evidence="1">
    <location>
        <begin position="442"/>
        <end position="463"/>
    </location>
</feature>
<feature type="non-terminal residue" evidence="2">
    <location>
        <position position="463"/>
    </location>
</feature>
<evidence type="ECO:0000256" key="1">
    <source>
        <dbReference type="SAM" id="MobiDB-lite"/>
    </source>
</evidence>
<reference evidence="3" key="1">
    <citation type="submission" date="2015-09" db="EMBL/GenBank/DDBJ databases">
        <authorList>
            <consortium name="Pathogen Informatics"/>
        </authorList>
    </citation>
    <scope>NUCLEOTIDE SEQUENCE [LARGE SCALE GENOMIC DNA]</scope>
    <source>
        <strain evidence="3">Lake Konstanz</strain>
    </source>
</reference>
<dbReference type="AlphaFoldDB" id="A0A0S4IV83"/>
<feature type="compositionally biased region" description="Low complexity" evidence="1">
    <location>
        <begin position="337"/>
        <end position="356"/>
    </location>
</feature>
<dbReference type="Proteomes" id="UP000051952">
    <property type="component" value="Unassembled WGS sequence"/>
</dbReference>
<feature type="region of interest" description="Disordered" evidence="1">
    <location>
        <begin position="308"/>
        <end position="360"/>
    </location>
</feature>
<dbReference type="EMBL" id="CYKH01000492">
    <property type="protein sequence ID" value="CUG01138.1"/>
    <property type="molecule type" value="Genomic_DNA"/>
</dbReference>
<gene>
    <name evidence="2" type="ORF">BSAL_69465</name>
</gene>
<feature type="compositionally biased region" description="Polar residues" evidence="1">
    <location>
        <begin position="311"/>
        <end position="336"/>
    </location>
</feature>
<evidence type="ECO:0000313" key="3">
    <source>
        <dbReference type="Proteomes" id="UP000051952"/>
    </source>
</evidence>